<proteinExistence type="predicted"/>
<comment type="catalytic activity">
    <reaction evidence="8">
        <text>L-seryl-[protein] + ATP = O-phospho-L-seryl-[protein] + ADP + H(+)</text>
        <dbReference type="Rhea" id="RHEA:17989"/>
        <dbReference type="Rhea" id="RHEA-COMP:9863"/>
        <dbReference type="Rhea" id="RHEA-COMP:11604"/>
        <dbReference type="ChEBI" id="CHEBI:15378"/>
        <dbReference type="ChEBI" id="CHEBI:29999"/>
        <dbReference type="ChEBI" id="CHEBI:30616"/>
        <dbReference type="ChEBI" id="CHEBI:83421"/>
        <dbReference type="ChEBI" id="CHEBI:456216"/>
        <dbReference type="EC" id="2.7.11.1"/>
    </reaction>
</comment>
<dbReference type="PRINTS" id="PR01217">
    <property type="entry name" value="PRICHEXTENSN"/>
</dbReference>
<keyword evidence="4 9" id="KW-0547">Nucleotide-binding</keyword>
<name>A0A674GRD5_TAEGU</name>
<evidence type="ECO:0000256" key="10">
    <source>
        <dbReference type="SAM" id="MobiDB-lite"/>
    </source>
</evidence>
<dbReference type="InParanoid" id="A0A674GRD5"/>
<evidence type="ECO:0000256" key="2">
    <source>
        <dbReference type="ARBA" id="ARBA00022527"/>
    </source>
</evidence>
<evidence type="ECO:0000256" key="6">
    <source>
        <dbReference type="ARBA" id="ARBA00022840"/>
    </source>
</evidence>
<evidence type="ECO:0000256" key="1">
    <source>
        <dbReference type="ARBA" id="ARBA00012513"/>
    </source>
</evidence>
<keyword evidence="6 9" id="KW-0067">ATP-binding</keyword>
<evidence type="ECO:0000313" key="12">
    <source>
        <dbReference type="Proteomes" id="UP000007754"/>
    </source>
</evidence>
<reference evidence="11" key="2">
    <citation type="submission" date="2025-09" db="UniProtKB">
        <authorList>
            <consortium name="Ensembl"/>
        </authorList>
    </citation>
    <scope>IDENTIFICATION</scope>
</reference>
<sequence length="284" mass="31482">GGRSRSRRTSGTPGHTWAHLRYTWHTWDTPQVHLGTPGGVGGTPGIHLGYTWAHLGTHLGTPGWVEHQLRREIEIGVPPRHPNVLRLYNYFHDRRRVFLILEFAPRGELYKELQRCRRLDATRTATVSPKTPKITPKTEPGTPKTPKTHPKNPQNPRAALQGAAALPAPGRHPHGHGEPKNPQNHPKNRLRDPKNPPRDPKNPKNHPNTPGQLCKELQRCRRLDATRTATVSPKTPKITPKTDSGTPKTPKTTPKTPKTAPKPQGSSTRSCSAAGAWTPPAQPR</sequence>
<dbReference type="GO" id="GO:0005524">
    <property type="term" value="F:ATP binding"/>
    <property type="evidence" value="ECO:0007669"/>
    <property type="project" value="UniProtKB-KW"/>
</dbReference>
<organism evidence="11 12">
    <name type="scientific">Taeniopygia guttata</name>
    <name type="common">Zebra finch</name>
    <name type="synonym">Poephila guttata</name>
    <dbReference type="NCBI Taxonomy" id="59729"/>
    <lineage>
        <taxon>Eukaryota</taxon>
        <taxon>Metazoa</taxon>
        <taxon>Chordata</taxon>
        <taxon>Craniata</taxon>
        <taxon>Vertebrata</taxon>
        <taxon>Euteleostomi</taxon>
        <taxon>Archelosauria</taxon>
        <taxon>Archosauria</taxon>
        <taxon>Dinosauria</taxon>
        <taxon>Saurischia</taxon>
        <taxon>Theropoda</taxon>
        <taxon>Coelurosauria</taxon>
        <taxon>Aves</taxon>
        <taxon>Neognathae</taxon>
        <taxon>Neoaves</taxon>
        <taxon>Telluraves</taxon>
        <taxon>Australaves</taxon>
        <taxon>Passeriformes</taxon>
        <taxon>Passeroidea</taxon>
        <taxon>Estrildidae</taxon>
        <taxon>Estrildinae</taxon>
        <taxon>Taeniopygia</taxon>
    </lineage>
</organism>
<dbReference type="Proteomes" id="UP000007754">
    <property type="component" value="Unplaced"/>
</dbReference>
<evidence type="ECO:0000256" key="7">
    <source>
        <dbReference type="ARBA" id="ARBA00047899"/>
    </source>
</evidence>
<dbReference type="SUPFAM" id="SSF56112">
    <property type="entry name" value="Protein kinase-like (PK-like)"/>
    <property type="match status" value="1"/>
</dbReference>
<comment type="catalytic activity">
    <reaction evidence="7">
        <text>L-threonyl-[protein] + ATP = O-phospho-L-threonyl-[protein] + ADP + H(+)</text>
        <dbReference type="Rhea" id="RHEA:46608"/>
        <dbReference type="Rhea" id="RHEA-COMP:11060"/>
        <dbReference type="Rhea" id="RHEA-COMP:11605"/>
        <dbReference type="ChEBI" id="CHEBI:15378"/>
        <dbReference type="ChEBI" id="CHEBI:30013"/>
        <dbReference type="ChEBI" id="CHEBI:30616"/>
        <dbReference type="ChEBI" id="CHEBI:61977"/>
        <dbReference type="ChEBI" id="CHEBI:456216"/>
        <dbReference type="EC" id="2.7.11.1"/>
    </reaction>
</comment>
<evidence type="ECO:0000256" key="9">
    <source>
        <dbReference type="PIRSR" id="PIRSR630616-2"/>
    </source>
</evidence>
<keyword evidence="2" id="KW-0723">Serine/threonine-protein kinase</keyword>
<feature type="compositionally biased region" description="Low complexity" evidence="10">
    <location>
        <begin position="129"/>
        <end position="145"/>
    </location>
</feature>
<dbReference type="PANTHER" id="PTHR24350">
    <property type="entry name" value="SERINE/THREONINE-PROTEIN KINASE IAL-RELATED"/>
    <property type="match status" value="1"/>
</dbReference>
<dbReference type="InterPro" id="IPR011009">
    <property type="entry name" value="Kinase-like_dom_sf"/>
</dbReference>
<dbReference type="Ensembl" id="ENSTGUT00000031060.1">
    <property type="protein sequence ID" value="ENSTGUP00000025209.1"/>
    <property type="gene ID" value="ENSTGUG00000027563.1"/>
</dbReference>
<dbReference type="GO" id="GO:0004674">
    <property type="term" value="F:protein serine/threonine kinase activity"/>
    <property type="evidence" value="ECO:0007669"/>
    <property type="project" value="UniProtKB-KW"/>
</dbReference>
<feature type="compositionally biased region" description="Basic and acidic residues" evidence="10">
    <location>
        <begin position="216"/>
        <end position="225"/>
    </location>
</feature>
<dbReference type="AlphaFoldDB" id="A0A674GRD5"/>
<feature type="region of interest" description="Disordered" evidence="10">
    <location>
        <begin position="123"/>
        <end position="284"/>
    </location>
</feature>
<dbReference type="GeneTree" id="ENSGT00940000158980"/>
<protein>
    <recommendedName>
        <fullName evidence="1">non-specific serine/threonine protein kinase</fullName>
        <ecNumber evidence="1">2.7.11.1</ecNumber>
    </recommendedName>
</protein>
<evidence type="ECO:0000256" key="8">
    <source>
        <dbReference type="ARBA" id="ARBA00048679"/>
    </source>
</evidence>
<feature type="compositionally biased region" description="Low complexity" evidence="10">
    <location>
        <begin position="239"/>
        <end position="263"/>
    </location>
</feature>
<evidence type="ECO:0000256" key="3">
    <source>
        <dbReference type="ARBA" id="ARBA00022679"/>
    </source>
</evidence>
<keyword evidence="3" id="KW-0808">Transferase</keyword>
<keyword evidence="5" id="KW-0418">Kinase</keyword>
<evidence type="ECO:0000313" key="11">
    <source>
        <dbReference type="Ensembl" id="ENSTGUP00000025209.1"/>
    </source>
</evidence>
<feature type="compositionally biased region" description="Basic and acidic residues" evidence="10">
    <location>
        <begin position="189"/>
        <end position="202"/>
    </location>
</feature>
<keyword evidence="12" id="KW-1185">Reference proteome</keyword>
<reference evidence="11" key="1">
    <citation type="submission" date="2025-08" db="UniProtKB">
        <authorList>
            <consortium name="Ensembl"/>
        </authorList>
    </citation>
    <scope>IDENTIFICATION</scope>
</reference>
<dbReference type="InterPro" id="IPR030616">
    <property type="entry name" value="Aur-like"/>
</dbReference>
<evidence type="ECO:0000256" key="5">
    <source>
        <dbReference type="ARBA" id="ARBA00022777"/>
    </source>
</evidence>
<accession>A0A674GRD5</accession>
<dbReference type="Gene3D" id="3.30.200.20">
    <property type="entry name" value="Phosphorylase Kinase, domain 1"/>
    <property type="match status" value="1"/>
</dbReference>
<feature type="compositionally biased region" description="Low complexity" evidence="10">
    <location>
        <begin position="157"/>
        <end position="169"/>
    </location>
</feature>
<evidence type="ECO:0000256" key="4">
    <source>
        <dbReference type="ARBA" id="ARBA00022741"/>
    </source>
</evidence>
<feature type="binding site" evidence="9">
    <location>
        <begin position="102"/>
        <end position="104"/>
    </location>
    <ligand>
        <name>ATP</name>
        <dbReference type="ChEBI" id="CHEBI:30616"/>
    </ligand>
</feature>
<dbReference type="EC" id="2.7.11.1" evidence="1"/>